<protein>
    <recommendedName>
        <fullName evidence="1">Sporulation sigma-E factor-processing peptidase</fullName>
        <ecNumber evidence="1">3.4.23.-</ecNumber>
    </recommendedName>
    <alternativeName>
        <fullName evidence="1">Membrane-associated aspartic protease</fullName>
    </alternativeName>
    <alternativeName>
        <fullName evidence="1">Stage II sporulation protein GA</fullName>
    </alternativeName>
</protein>
<keyword evidence="1 2" id="KW-0472">Membrane</keyword>
<comment type="similarity">
    <text evidence="1">Belongs to the peptidase U4 family.</text>
</comment>
<dbReference type="InterPro" id="IPR005081">
    <property type="entry name" value="SpoIIGA"/>
</dbReference>
<keyword evidence="2" id="KW-0812">Transmembrane</keyword>
<keyword evidence="1" id="KW-1003">Cell membrane</keyword>
<gene>
    <name evidence="3" type="ORF">JOC94_002576</name>
</gene>
<feature type="transmembrane region" description="Helical" evidence="2">
    <location>
        <begin position="130"/>
        <end position="147"/>
    </location>
</feature>
<name>A0ABS2R7G3_9BACI</name>
<keyword evidence="1 3" id="KW-0378">Hydrolase</keyword>
<feature type="transmembrane region" description="Helical" evidence="2">
    <location>
        <begin position="90"/>
        <end position="110"/>
    </location>
</feature>
<dbReference type="RefSeq" id="WP_077111804.1">
    <property type="nucleotide sequence ID" value="NZ_JAFBFH010000016.1"/>
</dbReference>
<sequence>MVVYLDIIWLLNVLVDSLLLWITAIFLKRHVKLWRLLLGGIAGSIVVLLAVTPVAEMSGHPLAKFGLSVFMVMITFGYKRFKTFISSLLTFYFATFLMGGTLIGVHYFLSFDMDLETAYFLESIKGFGDPISWLFVIFAFPLAWYFSRKRVDDMTISSVEYSVLADVSIHLNGLHIHVKGLIDSGNQLYDPISKTPVMIISTHSLKEVLPEEIVNLSNESNHSLEVASELPDQWREKMRLIPAKTLGMNHQLLFAFKPESIKIKMNDQEKVARKALIAFTDQHLSSDGTFECIVHPLIIEQAISESAS</sequence>
<dbReference type="Pfam" id="PF03419">
    <property type="entry name" value="Peptidase_U4"/>
    <property type="match status" value="1"/>
</dbReference>
<comment type="function">
    <text evidence="1">Probable aspartic protease that is responsible for the proteolytic cleavage of the RNA polymerase sigma E factor (SigE/spoIIGB) to yield the active peptide in the mother cell during sporulation. Responds to a signal from the forespore that is triggered by the extracellular signal protein SpoIIR.</text>
</comment>
<keyword evidence="1" id="KW-0749">Sporulation</keyword>
<evidence type="ECO:0000256" key="1">
    <source>
        <dbReference type="PIRNR" id="PIRNR018571"/>
    </source>
</evidence>
<feature type="transmembrane region" description="Helical" evidence="2">
    <location>
        <begin position="34"/>
        <end position="55"/>
    </location>
</feature>
<comment type="subcellular location">
    <subcellularLocation>
        <location evidence="1">Cell membrane</location>
    </subcellularLocation>
</comment>
<keyword evidence="1" id="KW-0645">Protease</keyword>
<organism evidence="3 4">
    <name type="scientific">Siminovitchia thermophila</name>
    <dbReference type="NCBI Taxonomy" id="1245522"/>
    <lineage>
        <taxon>Bacteria</taxon>
        <taxon>Bacillati</taxon>
        <taxon>Bacillota</taxon>
        <taxon>Bacilli</taxon>
        <taxon>Bacillales</taxon>
        <taxon>Bacillaceae</taxon>
        <taxon>Siminovitchia</taxon>
    </lineage>
</organism>
<proteinExistence type="inferred from homology"/>
<dbReference type="NCBIfam" id="TIGR02854">
    <property type="entry name" value="spore_II_GA"/>
    <property type="match status" value="1"/>
</dbReference>
<feature type="transmembrane region" description="Helical" evidence="2">
    <location>
        <begin position="61"/>
        <end position="78"/>
    </location>
</feature>
<dbReference type="PIRSF" id="PIRSF018571">
    <property type="entry name" value="SpoIIGA"/>
    <property type="match status" value="1"/>
</dbReference>
<keyword evidence="1" id="KW-0064">Aspartyl protease</keyword>
<dbReference type="EC" id="3.4.23.-" evidence="1"/>
<comment type="caution">
    <text evidence="3">The sequence shown here is derived from an EMBL/GenBank/DDBJ whole genome shotgun (WGS) entry which is preliminary data.</text>
</comment>
<comment type="subunit">
    <text evidence="1">Self-associates. Interacts with SigE. Interacts with SpoIIR.</text>
</comment>
<feature type="transmembrane region" description="Helical" evidence="2">
    <location>
        <begin position="6"/>
        <end position="27"/>
    </location>
</feature>
<evidence type="ECO:0000256" key="2">
    <source>
        <dbReference type="SAM" id="Phobius"/>
    </source>
</evidence>
<dbReference type="GO" id="GO:0016787">
    <property type="term" value="F:hydrolase activity"/>
    <property type="evidence" value="ECO:0007669"/>
    <property type="project" value="UniProtKB-KW"/>
</dbReference>
<keyword evidence="4" id="KW-1185">Reference proteome</keyword>
<reference evidence="3 4" key="1">
    <citation type="submission" date="2021-01" db="EMBL/GenBank/DDBJ databases">
        <title>Genomic Encyclopedia of Type Strains, Phase IV (KMG-IV): sequencing the most valuable type-strain genomes for metagenomic binning, comparative biology and taxonomic classification.</title>
        <authorList>
            <person name="Goeker M."/>
        </authorList>
    </citation>
    <scope>NUCLEOTIDE SEQUENCE [LARGE SCALE GENOMIC DNA]</scope>
    <source>
        <strain evidence="3 4">DSM 105453</strain>
    </source>
</reference>
<keyword evidence="2" id="KW-1133">Transmembrane helix</keyword>
<evidence type="ECO:0000313" key="4">
    <source>
        <dbReference type="Proteomes" id="UP000823485"/>
    </source>
</evidence>
<dbReference type="EMBL" id="JAFBFH010000016">
    <property type="protein sequence ID" value="MBM7715587.1"/>
    <property type="molecule type" value="Genomic_DNA"/>
</dbReference>
<evidence type="ECO:0000313" key="3">
    <source>
        <dbReference type="EMBL" id="MBM7715587.1"/>
    </source>
</evidence>
<dbReference type="Proteomes" id="UP000823485">
    <property type="component" value="Unassembled WGS sequence"/>
</dbReference>
<accession>A0ABS2R7G3</accession>